<gene>
    <name evidence="5" type="ORF">V2H45_07315</name>
</gene>
<dbReference type="HAMAP" id="MF_00434">
    <property type="entry name" value="Pterin_4_alpha"/>
    <property type="match status" value="1"/>
</dbReference>
<dbReference type="Gene3D" id="3.30.1360.20">
    <property type="entry name" value="Transcriptional coactivator/pterin dehydratase"/>
    <property type="match status" value="1"/>
</dbReference>
<sequence>MAIPKLTNDQISAGMAQLAGWAVIDGKLHKAFKFKDFVEAFGFMTKVAIAAEKMDHHPELYNVYNNVKIDLVTHDAGGISALDLELAQKIDGL</sequence>
<evidence type="ECO:0000313" key="6">
    <source>
        <dbReference type="Proteomes" id="UP001333818"/>
    </source>
</evidence>
<dbReference type="SUPFAM" id="SSF55248">
    <property type="entry name" value="PCD-like"/>
    <property type="match status" value="1"/>
</dbReference>
<name>A0AAW9Q169_9CYAN</name>
<comment type="caution">
    <text evidence="5">The sequence shown here is derived from an EMBL/GenBank/DDBJ whole genome shotgun (WGS) entry which is preliminary data.</text>
</comment>
<comment type="catalytic activity">
    <reaction evidence="1 4">
        <text>(4aS,6R)-4a-hydroxy-L-erythro-5,6,7,8-tetrahydrobiopterin = (6R)-L-erythro-6,7-dihydrobiopterin + H2O</text>
        <dbReference type="Rhea" id="RHEA:11920"/>
        <dbReference type="ChEBI" id="CHEBI:15377"/>
        <dbReference type="ChEBI" id="CHEBI:15642"/>
        <dbReference type="ChEBI" id="CHEBI:43120"/>
        <dbReference type="EC" id="4.2.1.96"/>
    </reaction>
</comment>
<dbReference type="CDD" id="cd00914">
    <property type="entry name" value="PCD_DCoH_subfamily_b"/>
    <property type="match status" value="1"/>
</dbReference>
<dbReference type="Proteomes" id="UP001333818">
    <property type="component" value="Unassembled WGS sequence"/>
</dbReference>
<dbReference type="GO" id="GO:0006729">
    <property type="term" value="P:tetrahydrobiopterin biosynthetic process"/>
    <property type="evidence" value="ECO:0007669"/>
    <property type="project" value="InterPro"/>
</dbReference>
<organism evidence="5 6">
    <name type="scientific">Tumidithrix elongata BACA0141</name>
    <dbReference type="NCBI Taxonomy" id="2716417"/>
    <lineage>
        <taxon>Bacteria</taxon>
        <taxon>Bacillati</taxon>
        <taxon>Cyanobacteriota</taxon>
        <taxon>Cyanophyceae</taxon>
        <taxon>Pseudanabaenales</taxon>
        <taxon>Pseudanabaenaceae</taxon>
        <taxon>Tumidithrix</taxon>
        <taxon>Tumidithrix elongata</taxon>
    </lineage>
</organism>
<evidence type="ECO:0000256" key="1">
    <source>
        <dbReference type="ARBA" id="ARBA00001554"/>
    </source>
</evidence>
<dbReference type="NCBIfam" id="NF002018">
    <property type="entry name" value="PRK00823.1-3"/>
    <property type="match status" value="1"/>
</dbReference>
<dbReference type="Pfam" id="PF01329">
    <property type="entry name" value="Pterin_4a"/>
    <property type="match status" value="1"/>
</dbReference>
<dbReference type="NCBIfam" id="NF002017">
    <property type="entry name" value="PRK00823.1-2"/>
    <property type="match status" value="1"/>
</dbReference>
<comment type="similarity">
    <text evidence="2 4">Belongs to the pterin-4-alpha-carbinolamine dehydratase family.</text>
</comment>
<evidence type="ECO:0000313" key="5">
    <source>
        <dbReference type="EMBL" id="MEE3716548.1"/>
    </source>
</evidence>
<evidence type="ECO:0000256" key="4">
    <source>
        <dbReference type="HAMAP-Rule" id="MF_00434"/>
    </source>
</evidence>
<dbReference type="PANTHER" id="PTHR12599">
    <property type="entry name" value="PTERIN-4-ALPHA-CARBINOLAMINE DEHYDRATASE"/>
    <property type="match status" value="1"/>
</dbReference>
<dbReference type="AlphaFoldDB" id="A0AAW9Q169"/>
<dbReference type="InterPro" id="IPR036428">
    <property type="entry name" value="PCD_sf"/>
</dbReference>
<evidence type="ECO:0000256" key="2">
    <source>
        <dbReference type="ARBA" id="ARBA00006472"/>
    </source>
</evidence>
<dbReference type="EMBL" id="JAZBJZ010000021">
    <property type="protein sequence ID" value="MEE3716548.1"/>
    <property type="molecule type" value="Genomic_DNA"/>
</dbReference>
<dbReference type="GO" id="GO:0008124">
    <property type="term" value="F:4-alpha-hydroxytetrahydrobiopterin dehydratase activity"/>
    <property type="evidence" value="ECO:0007669"/>
    <property type="project" value="UniProtKB-UniRule"/>
</dbReference>
<dbReference type="PANTHER" id="PTHR12599:SF0">
    <property type="entry name" value="PTERIN-4-ALPHA-CARBINOLAMINE DEHYDRATASE"/>
    <property type="match status" value="1"/>
</dbReference>
<accession>A0AAW9Q169</accession>
<evidence type="ECO:0000256" key="3">
    <source>
        <dbReference type="ARBA" id="ARBA00023239"/>
    </source>
</evidence>
<keyword evidence="3 4" id="KW-0456">Lyase</keyword>
<keyword evidence="6" id="KW-1185">Reference proteome</keyword>
<dbReference type="InterPro" id="IPR001533">
    <property type="entry name" value="Pterin_deHydtase"/>
</dbReference>
<reference evidence="5" key="1">
    <citation type="submission" date="2024-01" db="EMBL/GenBank/DDBJ databases">
        <title>Bank of Algae and Cyanobacteria of the Azores (BACA) strain genomes.</title>
        <authorList>
            <person name="Luz R."/>
            <person name="Cordeiro R."/>
            <person name="Fonseca A."/>
            <person name="Goncalves V."/>
        </authorList>
    </citation>
    <scope>NUCLEOTIDE SEQUENCE</scope>
    <source>
        <strain evidence="5">BACA0141</strain>
    </source>
</reference>
<dbReference type="RefSeq" id="WP_330482976.1">
    <property type="nucleotide sequence ID" value="NZ_JAZBJZ010000021.1"/>
</dbReference>
<proteinExistence type="inferred from homology"/>
<dbReference type="EC" id="4.2.1.96" evidence="4"/>
<protein>
    <recommendedName>
        <fullName evidence="4">Putative pterin-4-alpha-carbinolamine dehydratase</fullName>
        <shortName evidence="4">PHS</shortName>
        <ecNumber evidence="4">4.2.1.96</ecNumber>
    </recommendedName>
    <alternativeName>
        <fullName evidence="4">4-alpha-hydroxy-tetrahydropterin dehydratase</fullName>
    </alternativeName>
    <alternativeName>
        <fullName evidence="4">Pterin carbinolamine dehydratase</fullName>
        <shortName evidence="4">PCD</shortName>
    </alternativeName>
</protein>